<evidence type="ECO:0000313" key="3">
    <source>
        <dbReference type="Proteomes" id="UP001630127"/>
    </source>
</evidence>
<dbReference type="PANTHER" id="PTHR31111:SF136">
    <property type="entry name" value="F-BOX ASSOCIATED DOMAIN-CONTAINING PROTEIN"/>
    <property type="match status" value="1"/>
</dbReference>
<proteinExistence type="predicted"/>
<protein>
    <recommendedName>
        <fullName evidence="1">F-box associated beta-propeller type 1 domain-containing protein</fullName>
    </recommendedName>
</protein>
<accession>A0ABD2Z961</accession>
<feature type="domain" description="F-box associated beta-propeller type 1" evidence="1">
    <location>
        <begin position="31"/>
        <end position="178"/>
    </location>
</feature>
<gene>
    <name evidence="2" type="ORF">ACH5RR_022918</name>
</gene>
<organism evidence="2 3">
    <name type="scientific">Cinchona calisaya</name>
    <dbReference type="NCBI Taxonomy" id="153742"/>
    <lineage>
        <taxon>Eukaryota</taxon>
        <taxon>Viridiplantae</taxon>
        <taxon>Streptophyta</taxon>
        <taxon>Embryophyta</taxon>
        <taxon>Tracheophyta</taxon>
        <taxon>Spermatophyta</taxon>
        <taxon>Magnoliopsida</taxon>
        <taxon>eudicotyledons</taxon>
        <taxon>Gunneridae</taxon>
        <taxon>Pentapetalae</taxon>
        <taxon>asterids</taxon>
        <taxon>lamiids</taxon>
        <taxon>Gentianales</taxon>
        <taxon>Rubiaceae</taxon>
        <taxon>Cinchonoideae</taxon>
        <taxon>Cinchoneae</taxon>
        <taxon>Cinchona</taxon>
    </lineage>
</organism>
<reference evidence="2 3" key="1">
    <citation type="submission" date="2024-11" db="EMBL/GenBank/DDBJ databases">
        <title>A near-complete genome assembly of Cinchona calisaya.</title>
        <authorList>
            <person name="Lian D.C."/>
            <person name="Zhao X.W."/>
            <person name="Wei L."/>
        </authorList>
    </citation>
    <scope>NUCLEOTIDE SEQUENCE [LARGE SCALE GENOMIC DNA]</scope>
    <source>
        <tissue evidence="2">Nenye</tissue>
    </source>
</reference>
<sequence length="269" mass="31200">MAVLLNLVVDYSSSPIVSGPYAAICGFYFHSLTNQFKLLFRRRPHSSDLCEYFIYSLGDVTFRKIDSSTHQFWPSYYDNPVVLNGALHWITDFHAGIDVSLLPSCSNIILVFRMDTEVFSTFPHPERICPSPYNSVFRRLACHGNIRSLVKDEKYLSYVSLDCLVKIMYIWILEDYSNWDWVRERKVCLYLVDKHINHVNLNERIRPGQLRIDVLKYENGQLWLDCKIRGLFVFNLDQKSSTKLGIPSPFFSNANHISFPLTKSLVPVG</sequence>
<dbReference type="Pfam" id="PF07734">
    <property type="entry name" value="FBA_1"/>
    <property type="match status" value="1"/>
</dbReference>
<comment type="caution">
    <text evidence="2">The sequence shown here is derived from an EMBL/GenBank/DDBJ whole genome shotgun (WGS) entry which is preliminary data.</text>
</comment>
<dbReference type="InterPro" id="IPR006527">
    <property type="entry name" value="F-box-assoc_dom_typ1"/>
</dbReference>
<dbReference type="AlphaFoldDB" id="A0ABD2Z961"/>
<evidence type="ECO:0000313" key="2">
    <source>
        <dbReference type="EMBL" id="KAL3516016.1"/>
    </source>
</evidence>
<keyword evidence="3" id="KW-1185">Reference proteome</keyword>
<evidence type="ECO:0000259" key="1">
    <source>
        <dbReference type="Pfam" id="PF07734"/>
    </source>
</evidence>
<dbReference type="EMBL" id="JBJUIK010000010">
    <property type="protein sequence ID" value="KAL3516016.1"/>
    <property type="molecule type" value="Genomic_DNA"/>
</dbReference>
<dbReference type="Proteomes" id="UP001630127">
    <property type="component" value="Unassembled WGS sequence"/>
</dbReference>
<dbReference type="PANTHER" id="PTHR31111">
    <property type="entry name" value="BNAA05G37150D PROTEIN-RELATED"/>
    <property type="match status" value="1"/>
</dbReference>
<name>A0ABD2Z961_9GENT</name>